<evidence type="ECO:0000313" key="13">
    <source>
        <dbReference type="EMBL" id="UGS38612.1"/>
    </source>
</evidence>
<keyword evidence="10" id="KW-1015">Disulfide bond</keyword>
<comment type="pathway">
    <text evidence="11">Porphyrin-containing compound metabolism.</text>
</comment>
<feature type="transmembrane region" description="Helical" evidence="12">
    <location>
        <begin position="248"/>
        <end position="265"/>
    </location>
</feature>
<evidence type="ECO:0000256" key="7">
    <source>
        <dbReference type="ARBA" id="ARBA00023004"/>
    </source>
</evidence>
<evidence type="ECO:0000256" key="1">
    <source>
        <dbReference type="ARBA" id="ARBA00004141"/>
    </source>
</evidence>
<reference evidence="13" key="1">
    <citation type="journal article" date="2022" name="Int. J. Syst. Evol. Microbiol.">
        <title>Pseudomonas aegrilactucae sp. nov. and Pseudomonas morbosilactucae sp. nov., pathogens causing bacterial rot of lettuce in Japan.</title>
        <authorList>
            <person name="Sawada H."/>
            <person name="Fujikawa T."/>
            <person name="Satou M."/>
        </authorList>
    </citation>
    <scope>NUCLEOTIDE SEQUENCE</scope>
    <source>
        <strain evidence="13">0166_1</strain>
    </source>
</reference>
<dbReference type="InterPro" id="IPR050450">
    <property type="entry name" value="COX15/CtaA_HemeA_synthase"/>
</dbReference>
<feature type="transmembrane region" description="Helical" evidence="12">
    <location>
        <begin position="214"/>
        <end position="236"/>
    </location>
</feature>
<keyword evidence="5 12" id="KW-1133">Transmembrane helix</keyword>
<keyword evidence="8" id="KW-0350">Heme biosynthesis</keyword>
<dbReference type="GO" id="GO:0046872">
    <property type="term" value="F:metal ion binding"/>
    <property type="evidence" value="ECO:0007669"/>
    <property type="project" value="UniProtKB-KW"/>
</dbReference>
<keyword evidence="7" id="KW-0408">Iron</keyword>
<dbReference type="GO" id="GO:0006784">
    <property type="term" value="P:heme A biosynthetic process"/>
    <property type="evidence" value="ECO:0007669"/>
    <property type="project" value="InterPro"/>
</dbReference>
<feature type="transmembrane region" description="Helical" evidence="12">
    <location>
        <begin position="12"/>
        <end position="34"/>
    </location>
</feature>
<keyword evidence="6 13" id="KW-0560">Oxidoreductase</keyword>
<evidence type="ECO:0000313" key="14">
    <source>
        <dbReference type="Proteomes" id="UP001162834"/>
    </source>
</evidence>
<evidence type="ECO:0000256" key="12">
    <source>
        <dbReference type="SAM" id="Phobius"/>
    </source>
</evidence>
<feature type="transmembrane region" description="Helical" evidence="12">
    <location>
        <begin position="70"/>
        <end position="89"/>
    </location>
</feature>
<dbReference type="PANTHER" id="PTHR35457:SF1">
    <property type="entry name" value="HEME A SYNTHASE"/>
    <property type="match status" value="1"/>
</dbReference>
<proteinExistence type="predicted"/>
<organism evidence="13 14">
    <name type="scientific">Capillimicrobium parvum</name>
    <dbReference type="NCBI Taxonomy" id="2884022"/>
    <lineage>
        <taxon>Bacteria</taxon>
        <taxon>Bacillati</taxon>
        <taxon>Actinomycetota</taxon>
        <taxon>Thermoleophilia</taxon>
        <taxon>Solirubrobacterales</taxon>
        <taxon>Capillimicrobiaceae</taxon>
        <taxon>Capillimicrobium</taxon>
    </lineage>
</organism>
<evidence type="ECO:0000256" key="8">
    <source>
        <dbReference type="ARBA" id="ARBA00023133"/>
    </source>
</evidence>
<evidence type="ECO:0000256" key="3">
    <source>
        <dbReference type="ARBA" id="ARBA00022692"/>
    </source>
</evidence>
<comment type="subcellular location">
    <subcellularLocation>
        <location evidence="1">Membrane</location>
        <topology evidence="1">Multi-pass membrane protein</topology>
    </subcellularLocation>
</comment>
<dbReference type="AlphaFoldDB" id="A0A9E6Y1S4"/>
<dbReference type="Proteomes" id="UP001162834">
    <property type="component" value="Chromosome"/>
</dbReference>
<feature type="transmembrane region" description="Helical" evidence="12">
    <location>
        <begin position="126"/>
        <end position="146"/>
    </location>
</feature>
<name>A0A9E6Y1S4_9ACTN</name>
<evidence type="ECO:0000256" key="2">
    <source>
        <dbReference type="ARBA" id="ARBA00022475"/>
    </source>
</evidence>
<dbReference type="InterPro" id="IPR003780">
    <property type="entry name" value="COX15/CtaA_fam"/>
</dbReference>
<evidence type="ECO:0000256" key="9">
    <source>
        <dbReference type="ARBA" id="ARBA00023136"/>
    </source>
</evidence>
<evidence type="ECO:0000256" key="6">
    <source>
        <dbReference type="ARBA" id="ARBA00023002"/>
    </source>
</evidence>
<accession>A0A9E6Y1S4</accession>
<evidence type="ECO:0000256" key="5">
    <source>
        <dbReference type="ARBA" id="ARBA00022989"/>
    </source>
</evidence>
<keyword evidence="4" id="KW-0479">Metal-binding</keyword>
<evidence type="ECO:0000256" key="10">
    <source>
        <dbReference type="ARBA" id="ARBA00023157"/>
    </source>
</evidence>
<protein>
    <submittedName>
        <fullName evidence="13">Heme A synthase</fullName>
        <ecNumber evidence="13">1.3.-.-</ecNumber>
    </submittedName>
</protein>
<keyword evidence="14" id="KW-1185">Reference proteome</keyword>
<keyword evidence="2" id="KW-1003">Cell membrane</keyword>
<evidence type="ECO:0000256" key="4">
    <source>
        <dbReference type="ARBA" id="ARBA00022723"/>
    </source>
</evidence>
<dbReference type="PANTHER" id="PTHR35457">
    <property type="entry name" value="HEME A SYNTHASE"/>
    <property type="match status" value="1"/>
</dbReference>
<dbReference type="GO" id="GO:0016020">
    <property type="term" value="C:membrane"/>
    <property type="evidence" value="ECO:0007669"/>
    <property type="project" value="UniProtKB-SubCell"/>
</dbReference>
<keyword evidence="9 12" id="KW-0472">Membrane</keyword>
<dbReference type="KEGG" id="sbae:DSM104329_05042"/>
<dbReference type="EC" id="1.3.-.-" evidence="13"/>
<feature type="transmembrane region" description="Helical" evidence="12">
    <location>
        <begin position="277"/>
        <end position="300"/>
    </location>
</feature>
<gene>
    <name evidence="13" type="primary">ctaA</name>
    <name evidence="13" type="ORF">DSM104329_05042</name>
</gene>
<dbReference type="Pfam" id="PF02628">
    <property type="entry name" value="COX15-CtaA"/>
    <property type="match status" value="1"/>
</dbReference>
<dbReference type="GO" id="GO:0016491">
    <property type="term" value="F:oxidoreductase activity"/>
    <property type="evidence" value="ECO:0007669"/>
    <property type="project" value="UniProtKB-KW"/>
</dbReference>
<feature type="transmembrane region" description="Helical" evidence="12">
    <location>
        <begin position="167"/>
        <end position="187"/>
    </location>
</feature>
<keyword evidence="3 12" id="KW-0812">Transmembrane</keyword>
<feature type="transmembrane region" description="Helical" evidence="12">
    <location>
        <begin position="96"/>
        <end position="120"/>
    </location>
</feature>
<evidence type="ECO:0000256" key="11">
    <source>
        <dbReference type="ARBA" id="ARBA00023444"/>
    </source>
</evidence>
<sequence>MLARVPRISPRTYALITLIALITLVVIVFTGAAVRLTGSGLGCPTWPRCEGKVIQTELDSHAAIEYGNRLFTGVVSIATIAAALCAFLRRPFRKDLAIIGVLLPLGVVGQAVLGGLTVLYGLAPGFVMSHFLLSQLVLAAAVALAWRARHEPGERPRVADRLSVLPVRALLVWGGLVLFAGTAATGAGPHAGASGTGEVVPRLDFWGGTTMTDIIHWHGRMSTILGVSAVLIWFLLWRRSANAQVRKAMTVVCVLIAVQGIVGFIQYENELPPEIVWIHVALATCTWLALLWATAAAGTLTPAVSRERQRAVSVERARV</sequence>
<dbReference type="EMBL" id="CP087164">
    <property type="protein sequence ID" value="UGS38612.1"/>
    <property type="molecule type" value="Genomic_DNA"/>
</dbReference>